<sequence length="161" mass="18222">MKKIILLTLCVVVLSCKNNSNETITPNSNKTTNNNEKNTRPNTTLEFLVNVKNLEKDVATNPIEAFKKSATTEAKEVIYITNDNLKTSLNLAKKHDYAVITVEDHTIIKLNLQDCKPSNAWDACMPKAEGYIKKGDLIYQNDYSNNIIGLPDNQERILYLF</sequence>
<gene>
    <name evidence="2" type="ORF">IEG06_06465</name>
</gene>
<reference evidence="2 3" key="1">
    <citation type="submission" date="2020-09" db="EMBL/GenBank/DDBJ databases">
        <title>Bacillus nautilus sp. nov., Chryseoglobus crepusculi sp. nov, and Psychrobacter noctis sp. nov., isolated from deep-sea sponges from the equatorial Atlantic.</title>
        <authorList>
            <person name="Stennett H.L."/>
            <person name="Williams S.E."/>
        </authorList>
    </citation>
    <scope>NUCLEOTIDE SEQUENCE [LARGE SCALE GENOMIC DNA]</scope>
    <source>
        <strain evidence="2 3">28M-24</strain>
    </source>
</reference>
<proteinExistence type="predicted"/>
<feature type="compositionally biased region" description="Low complexity" evidence="1">
    <location>
        <begin position="23"/>
        <end position="42"/>
    </location>
</feature>
<protein>
    <recommendedName>
        <fullName evidence="4">Lipoprotein</fullName>
    </recommendedName>
</protein>
<evidence type="ECO:0000256" key="1">
    <source>
        <dbReference type="SAM" id="MobiDB-lite"/>
    </source>
</evidence>
<keyword evidence="3" id="KW-1185">Reference proteome</keyword>
<accession>A0ABR8LUN3</accession>
<dbReference type="EMBL" id="JACXXH010000003">
    <property type="protein sequence ID" value="MBD3863088.1"/>
    <property type="molecule type" value="Genomic_DNA"/>
</dbReference>
<evidence type="ECO:0000313" key="2">
    <source>
        <dbReference type="EMBL" id="MBD3863088.1"/>
    </source>
</evidence>
<feature type="region of interest" description="Disordered" evidence="1">
    <location>
        <begin position="22"/>
        <end position="42"/>
    </location>
</feature>
<name>A0ABR8LUN3_9FLAO</name>
<comment type="caution">
    <text evidence="2">The sequence shown here is derived from an EMBL/GenBank/DDBJ whole genome shotgun (WGS) entry which is preliminary data.</text>
</comment>
<dbReference type="Proteomes" id="UP000627521">
    <property type="component" value="Unassembled WGS sequence"/>
</dbReference>
<dbReference type="PROSITE" id="PS51257">
    <property type="entry name" value="PROKAR_LIPOPROTEIN"/>
    <property type="match status" value="1"/>
</dbReference>
<organism evidence="2 3">
    <name type="scientific">Olleya marilimosa</name>
    <dbReference type="NCBI Taxonomy" id="272164"/>
    <lineage>
        <taxon>Bacteria</taxon>
        <taxon>Pseudomonadati</taxon>
        <taxon>Bacteroidota</taxon>
        <taxon>Flavobacteriia</taxon>
        <taxon>Flavobacteriales</taxon>
        <taxon>Flavobacteriaceae</taxon>
    </lineage>
</organism>
<evidence type="ECO:0008006" key="4">
    <source>
        <dbReference type="Google" id="ProtNLM"/>
    </source>
</evidence>
<dbReference type="RefSeq" id="WP_191099490.1">
    <property type="nucleotide sequence ID" value="NZ_JACXXF010000003.1"/>
</dbReference>
<evidence type="ECO:0000313" key="3">
    <source>
        <dbReference type="Proteomes" id="UP000627521"/>
    </source>
</evidence>